<dbReference type="InterPro" id="IPR000668">
    <property type="entry name" value="Peptidase_C1A_C"/>
</dbReference>
<comment type="caution">
    <text evidence="4">The sequence shown here is derived from an EMBL/GenBank/DDBJ whole genome shotgun (WGS) entry which is preliminary data.</text>
</comment>
<dbReference type="EMBL" id="SLWQ01000008">
    <property type="protein sequence ID" value="TCO38203.1"/>
    <property type="molecule type" value="Genomic_DNA"/>
</dbReference>
<evidence type="ECO:0000313" key="5">
    <source>
        <dbReference type="Proteomes" id="UP000294862"/>
    </source>
</evidence>
<feature type="chain" id="PRO_5020683601" evidence="2">
    <location>
        <begin position="24"/>
        <end position="397"/>
    </location>
</feature>
<dbReference type="InterPro" id="IPR025660">
    <property type="entry name" value="Pept_his_AS"/>
</dbReference>
<dbReference type="CDD" id="cd02248">
    <property type="entry name" value="Peptidase_C1A"/>
    <property type="match status" value="1"/>
</dbReference>
<dbReference type="Pfam" id="PF00112">
    <property type="entry name" value="Peptidase_C1"/>
    <property type="match status" value="1"/>
</dbReference>
<dbReference type="GO" id="GO:0006508">
    <property type="term" value="P:proteolysis"/>
    <property type="evidence" value="ECO:0007669"/>
    <property type="project" value="InterPro"/>
</dbReference>
<sequence length="397" mass="43716">MHRHVVQVIATAIAILAAGSAFAQDPPSREEMRATLAKKPDLRRAPAAVREQLAASNELIRREHLAYKVGYTSALDVPLEMLAATKIPRELPPDALKIAQAGAELARIDHERFEEVARLNPHLLDRLKFRLACNANAGSWDWRKVGKVTPVKAQICGTCWDFTAMGSYEASYAIRNNALVDTSEQYVLNCANAGSCSGGWWGPVYDFLVTHGTASETADPFTGNDAQACPANIATPYRATAWGFVNTADWTKAPSPSAIKQALCEHGPLATAVMADAQFQAYTGGIFSSNQAYSWINHGIVIVGWDDRKGAWLIRNSWGTNWGETGGYGSERGYMWIKYGSNNVGIATAWVDAARRFYVLPDRYRELLRERQIPVPPLPDPDPLIRQKLKVIKLPGH</sequence>
<comment type="similarity">
    <text evidence="1">Belongs to the peptidase C1 family.</text>
</comment>
<keyword evidence="5" id="KW-1185">Reference proteome</keyword>
<dbReference type="SUPFAM" id="SSF54001">
    <property type="entry name" value="Cysteine proteinases"/>
    <property type="match status" value="1"/>
</dbReference>
<dbReference type="RefSeq" id="WP_131999317.1">
    <property type="nucleotide sequence ID" value="NZ_SLWQ01000008.1"/>
</dbReference>
<dbReference type="SMART" id="SM00645">
    <property type="entry name" value="Pept_C1"/>
    <property type="match status" value="1"/>
</dbReference>
<dbReference type="InterPro" id="IPR013128">
    <property type="entry name" value="Peptidase_C1A"/>
</dbReference>
<gene>
    <name evidence="4" type="ORF">EV148_10839</name>
</gene>
<dbReference type="PANTHER" id="PTHR12411">
    <property type="entry name" value="CYSTEINE PROTEASE FAMILY C1-RELATED"/>
    <property type="match status" value="1"/>
</dbReference>
<organism evidence="4 5">
    <name type="scientific">Dokdonella fugitiva</name>
    <dbReference type="NCBI Taxonomy" id="328517"/>
    <lineage>
        <taxon>Bacteria</taxon>
        <taxon>Pseudomonadati</taxon>
        <taxon>Pseudomonadota</taxon>
        <taxon>Gammaproteobacteria</taxon>
        <taxon>Lysobacterales</taxon>
        <taxon>Rhodanobacteraceae</taxon>
        <taxon>Dokdonella</taxon>
    </lineage>
</organism>
<dbReference type="Proteomes" id="UP000294862">
    <property type="component" value="Unassembled WGS sequence"/>
</dbReference>
<keyword evidence="2" id="KW-0732">Signal</keyword>
<accession>A0A4R2I293</accession>
<feature type="domain" description="Peptidase C1A papain C-terminal" evidence="3">
    <location>
        <begin position="136"/>
        <end position="354"/>
    </location>
</feature>
<dbReference type="InterPro" id="IPR038765">
    <property type="entry name" value="Papain-like_cys_pep_sf"/>
</dbReference>
<evidence type="ECO:0000256" key="2">
    <source>
        <dbReference type="SAM" id="SignalP"/>
    </source>
</evidence>
<proteinExistence type="inferred from homology"/>
<evidence type="ECO:0000313" key="4">
    <source>
        <dbReference type="EMBL" id="TCO38203.1"/>
    </source>
</evidence>
<dbReference type="GO" id="GO:0008234">
    <property type="term" value="F:cysteine-type peptidase activity"/>
    <property type="evidence" value="ECO:0007669"/>
    <property type="project" value="InterPro"/>
</dbReference>
<evidence type="ECO:0000259" key="3">
    <source>
        <dbReference type="SMART" id="SM00645"/>
    </source>
</evidence>
<dbReference type="AlphaFoldDB" id="A0A4R2I293"/>
<dbReference type="Gene3D" id="3.90.70.10">
    <property type="entry name" value="Cysteine proteinases"/>
    <property type="match status" value="1"/>
</dbReference>
<name>A0A4R2I293_9GAMM</name>
<protein>
    <submittedName>
        <fullName evidence="4">Cathepsin L</fullName>
    </submittedName>
</protein>
<dbReference type="InterPro" id="IPR039417">
    <property type="entry name" value="Peptidase_C1A_papain-like"/>
</dbReference>
<feature type="signal peptide" evidence="2">
    <location>
        <begin position="1"/>
        <end position="23"/>
    </location>
</feature>
<dbReference type="PROSITE" id="PS00639">
    <property type="entry name" value="THIOL_PROTEASE_HIS"/>
    <property type="match status" value="1"/>
</dbReference>
<dbReference type="OrthoDB" id="1491023at2"/>
<evidence type="ECO:0000256" key="1">
    <source>
        <dbReference type="ARBA" id="ARBA00008455"/>
    </source>
</evidence>
<reference evidence="4 5" key="1">
    <citation type="journal article" date="2015" name="Stand. Genomic Sci.">
        <title>Genomic Encyclopedia of Bacterial and Archaeal Type Strains, Phase III: the genomes of soil and plant-associated and newly described type strains.</title>
        <authorList>
            <person name="Whitman W.B."/>
            <person name="Woyke T."/>
            <person name="Klenk H.P."/>
            <person name="Zhou Y."/>
            <person name="Lilburn T.G."/>
            <person name="Beck B.J."/>
            <person name="De Vos P."/>
            <person name="Vandamme P."/>
            <person name="Eisen J.A."/>
            <person name="Garrity G."/>
            <person name="Hugenholtz P."/>
            <person name="Kyrpides N.C."/>
        </authorList>
    </citation>
    <scope>NUCLEOTIDE SEQUENCE [LARGE SCALE GENOMIC DNA]</scope>
    <source>
        <strain evidence="4 5">A3</strain>
    </source>
</reference>